<dbReference type="EMBL" id="KQ001768">
    <property type="protein sequence ID" value="KJP84962.1"/>
    <property type="molecule type" value="Genomic_DNA"/>
</dbReference>
<feature type="compositionally biased region" description="Polar residues" evidence="1">
    <location>
        <begin position="601"/>
        <end position="612"/>
    </location>
</feature>
<feature type="compositionally biased region" description="Polar residues" evidence="1">
    <location>
        <begin position="375"/>
        <end position="392"/>
    </location>
</feature>
<dbReference type="RefSeq" id="XP_012338426.1">
    <property type="nucleotide sequence ID" value="XM_012483003.1"/>
</dbReference>
<keyword evidence="2" id="KW-1133">Transmembrane helix</keyword>
<feature type="compositionally biased region" description="Polar residues" evidence="1">
    <location>
        <begin position="439"/>
        <end position="449"/>
    </location>
</feature>
<evidence type="ECO:0000313" key="5">
    <source>
        <dbReference type="Proteomes" id="UP000054561"/>
    </source>
</evidence>
<evidence type="ECO:0000256" key="2">
    <source>
        <dbReference type="SAM" id="Phobius"/>
    </source>
</evidence>
<feature type="compositionally biased region" description="Basic and acidic residues" evidence="1">
    <location>
        <begin position="320"/>
        <end position="334"/>
    </location>
</feature>
<feature type="compositionally biased region" description="Low complexity" evidence="1">
    <location>
        <begin position="507"/>
        <end position="530"/>
    </location>
</feature>
<feature type="compositionally biased region" description="Low complexity" evidence="1">
    <location>
        <begin position="418"/>
        <end position="429"/>
    </location>
</feature>
<name>A0A0D9QDP2_PLAFR</name>
<dbReference type="VEuPathDB" id="PlasmoDB:AK88_05401"/>
<feature type="region of interest" description="Disordered" evidence="1">
    <location>
        <begin position="761"/>
        <end position="793"/>
    </location>
</feature>
<feature type="domain" description="Schizont-infected cell agglutination C-terminal" evidence="3">
    <location>
        <begin position="644"/>
        <end position="752"/>
    </location>
</feature>
<feature type="compositionally biased region" description="Acidic residues" evidence="1">
    <location>
        <begin position="279"/>
        <end position="289"/>
    </location>
</feature>
<keyword evidence="5" id="KW-1185">Reference proteome</keyword>
<evidence type="ECO:0000256" key="1">
    <source>
        <dbReference type="SAM" id="MobiDB-lite"/>
    </source>
</evidence>
<feature type="compositionally biased region" description="Pro residues" evidence="1">
    <location>
        <begin position="404"/>
        <end position="417"/>
    </location>
</feature>
<protein>
    <recommendedName>
        <fullName evidence="3">Schizont-infected cell agglutination C-terminal domain-containing protein</fullName>
    </recommendedName>
</protein>
<feature type="compositionally biased region" description="Gly residues" evidence="1">
    <location>
        <begin position="579"/>
        <end position="599"/>
    </location>
</feature>
<organism evidence="4 5">
    <name type="scientific">Plasmodium fragile</name>
    <dbReference type="NCBI Taxonomy" id="5857"/>
    <lineage>
        <taxon>Eukaryota</taxon>
        <taxon>Sar</taxon>
        <taxon>Alveolata</taxon>
        <taxon>Apicomplexa</taxon>
        <taxon>Aconoidasida</taxon>
        <taxon>Haemosporida</taxon>
        <taxon>Plasmodiidae</taxon>
        <taxon>Plasmodium</taxon>
        <taxon>Plasmodium (Plasmodium)</taxon>
    </lineage>
</organism>
<dbReference type="Pfam" id="PF12879">
    <property type="entry name" value="SICA_C"/>
    <property type="match status" value="1"/>
</dbReference>
<feature type="compositionally biased region" description="Basic and acidic residues" evidence="1">
    <location>
        <begin position="290"/>
        <end position="302"/>
    </location>
</feature>
<dbReference type="InterPro" id="IPR024288">
    <property type="entry name" value="SICA_C"/>
</dbReference>
<accession>A0A0D9QDP2</accession>
<keyword evidence="2" id="KW-0812">Transmembrane</keyword>
<dbReference type="GeneID" id="24270715"/>
<proteinExistence type="predicted"/>
<evidence type="ECO:0000313" key="4">
    <source>
        <dbReference type="EMBL" id="KJP84962.1"/>
    </source>
</evidence>
<feature type="compositionally biased region" description="Basic and acidic residues" evidence="1">
    <location>
        <begin position="349"/>
        <end position="360"/>
    </location>
</feature>
<keyword evidence="2" id="KW-0472">Membrane</keyword>
<feature type="region of interest" description="Disordered" evidence="1">
    <location>
        <begin position="264"/>
        <end position="615"/>
    </location>
</feature>
<feature type="compositionally biased region" description="Low complexity" evidence="1">
    <location>
        <begin position="553"/>
        <end position="578"/>
    </location>
</feature>
<feature type="transmembrane region" description="Helical" evidence="2">
    <location>
        <begin position="627"/>
        <end position="647"/>
    </location>
</feature>
<reference evidence="4 5" key="1">
    <citation type="submission" date="2014-03" db="EMBL/GenBank/DDBJ databases">
        <title>The Genome Sequence of Plasmodium fragile nilgiri.</title>
        <authorList>
            <consortium name="The Broad Institute Genomics Platform"/>
            <consortium name="The Broad Institute Genome Sequencing Center for Infectious Disease"/>
            <person name="Neafsey D."/>
            <person name="Duraisingh M."/>
            <person name="Young S.K."/>
            <person name="Zeng Q."/>
            <person name="Gargeya S."/>
            <person name="Abouelleil A."/>
            <person name="Alvarado L."/>
            <person name="Chapman S.B."/>
            <person name="Gainer-Dewar J."/>
            <person name="Goldberg J."/>
            <person name="Griggs A."/>
            <person name="Gujja S."/>
            <person name="Hansen M."/>
            <person name="Howarth C."/>
            <person name="Imamovic A."/>
            <person name="Larimer J."/>
            <person name="Pearson M."/>
            <person name="Poon T.W."/>
            <person name="Priest M."/>
            <person name="Roberts A."/>
            <person name="Saif S."/>
            <person name="Shea T."/>
            <person name="Sykes S."/>
            <person name="Wortman J."/>
            <person name="Nusbaum C."/>
            <person name="Birren B."/>
        </authorList>
    </citation>
    <scope>NUCLEOTIDE SEQUENCE [LARGE SCALE GENOMIC DNA]</scope>
    <source>
        <strain evidence="5">nilgiri</strain>
    </source>
</reference>
<sequence>MAGHLVKVMAAWVRDRELSEQRQVDSKLWEDMQHVLEEFVNYMEQIEDILDAYATNCEAAGWTRRGREDQGTKYTDHSVGDVMKCRLMVGALHFVTGWSNQLKKDNDPSHNDTAMKAIMRCLVANVFAYILAAIPCGKEWLGPDWAWETMKQFAAGSHDGSNPISAGTCTRDVYTGINIGKGNLQEAVKNWLQQSPQISARINAIQKNQECNIDWDVYKAKMLKHTGDISSSSIFNETAMHTWVKTEIKGLLETVKKSVQKNITRLQSAPRDSMGSGDSDVDSEDDDEDEQKKSKVQKEEPLNGKSPATKTIVPTGGGGQKEEQDTRSDKDKTHAGTTPAVPPTTVPAEPKKAVPEETKPETGVGKKAAEGSHQRGASGSTTPVTGTPRSETPPQGAGQGPGPGQQPPPPPPPPPEPAGAAAPSEPQGATSPAAPNGAAEQTTPVPTESNGKDTACPKDVQEESLGAGRVSISFESKSECKGPDSPPGSSVNTSTDDPPPRNPPKPETTNPNPNQSGSSGSFSDADLADGVSAGEGKPGEHGTTQGSGGGQSSGPSSAGAHTPGSSGPGSTRTSQPGTSGTGSSGGPQGAGSSTSGGQGSMSNDQPLPTLSSPKPFDPRDLIPYTPAIIPAVVGIGIIAFFLWKYFAYLANRRRTYRTVRDVPSPPLDEEILEHLQRGAPPPDYGYTMIRHRQPSSTCARRRRHPRVHKRTIIELHLEVLNECEVTEWENVKHDYLKIVVEQFARDLQQDEETNNNILGVSTSNHGLPGTHVSSTLDAPTDADGTDPSRHDEDDPWSCMENIQLATDPAASNHDDSDPWSCMETIRLAADPCRPNDFDPWSCMETIQLATDTSPPNAHDPDPWSCMETIQLATDPCPPNAEDSDPCKCMQTIQLATDASPPNADALCSCMETIQLATDASPPNEDNPDPWRCMESIALDAQHSGAHSDHVTSYCIRWINWIDRNKDIVRECTEQPWFLQLTSAWKQYLREHMAHGTTT</sequence>
<dbReference type="AlphaFoldDB" id="A0A0D9QDP2"/>
<dbReference type="Proteomes" id="UP000054561">
    <property type="component" value="Unassembled WGS sequence"/>
</dbReference>
<evidence type="ECO:0000259" key="3">
    <source>
        <dbReference type="Pfam" id="PF12879"/>
    </source>
</evidence>
<gene>
    <name evidence="4" type="ORF">AK88_05401</name>
</gene>
<feature type="compositionally biased region" description="Polar residues" evidence="1">
    <location>
        <begin position="761"/>
        <end position="777"/>
    </location>
</feature>